<dbReference type="Gene3D" id="2.60.120.200">
    <property type="match status" value="1"/>
</dbReference>
<evidence type="ECO:0000259" key="5">
    <source>
        <dbReference type="PROSITE" id="PS50060"/>
    </source>
</evidence>
<dbReference type="PROSITE" id="PS50060">
    <property type="entry name" value="MAM_2"/>
    <property type="match status" value="1"/>
</dbReference>
<accession>A0A2T7PLQ2</accession>
<dbReference type="SUPFAM" id="SSF49899">
    <property type="entry name" value="Concanavalin A-like lectins/glucanases"/>
    <property type="match status" value="1"/>
</dbReference>
<evidence type="ECO:0000259" key="4">
    <source>
        <dbReference type="PROSITE" id="PS50041"/>
    </source>
</evidence>
<dbReference type="InterPro" id="IPR013320">
    <property type="entry name" value="ConA-like_dom_sf"/>
</dbReference>
<reference evidence="6 7" key="1">
    <citation type="submission" date="2018-04" db="EMBL/GenBank/DDBJ databases">
        <title>The genome of golden apple snail Pomacea canaliculata provides insight into stress tolerance and invasive adaptation.</title>
        <authorList>
            <person name="Liu C."/>
            <person name="Liu B."/>
            <person name="Ren Y."/>
            <person name="Zhang Y."/>
            <person name="Wang H."/>
            <person name="Li S."/>
            <person name="Jiang F."/>
            <person name="Yin L."/>
            <person name="Zhang G."/>
            <person name="Qian W."/>
            <person name="Fan W."/>
        </authorList>
    </citation>
    <scope>NUCLEOTIDE SEQUENCE [LARGE SCALE GENOMIC DNA]</scope>
    <source>
        <strain evidence="6">SZHN2017</strain>
        <tissue evidence="6">Muscle</tissue>
    </source>
</reference>
<sequence length="471" mass="51072">MAWAWLIVAPLVVTLTSAQFTPGCSFSNGQCLYNVQLGHLGQCDQQIASGSTAGNQCCENLQSQVNGLASDVSVLKAQVSTLMSELQSAKSNASGSQKELSEDEARIQSLLATLMQKEKELNSTQHQFSQTIQQAGDEIRSLRATVARLTSELNTCKGVLGMATGTATAAPLGHYVLLNSTRIGEKSSISHLNDLAVLTSEVFPPASGYCIRFSYNMYGKDVKELNVYAKIESGSGLGYPIFSRTGNQGQLWHLGEANLDSEYTASPFRVSTCVHGKHICLPFLCIPYQYDYNGAIAVDDIYVYNTSCGNIPRCPPNSVTRVNGSVTSCYTFHVEAVSWYDAAVACRRQGASVSLVTVQSLDEQKFLIQAIKNSTALSLAGQSGFYTGGNDERVEGMFDWTDSGTPYHTIYSNWKSGQPNNVAGDQNCLLLQYPELDFQWGDVDCDEKHPFICETKYPTPTESASSAGLIG</sequence>
<keyword evidence="3" id="KW-0732">Signal</keyword>
<dbReference type="InterPro" id="IPR050111">
    <property type="entry name" value="C-type_lectin/snaclec_domain"/>
</dbReference>
<feature type="signal peptide" evidence="3">
    <location>
        <begin position="1"/>
        <end position="18"/>
    </location>
</feature>
<protein>
    <recommendedName>
        <fullName evidence="8">C-type lectin domain-containing protein</fullName>
    </recommendedName>
</protein>
<dbReference type="CDD" id="cd00037">
    <property type="entry name" value="CLECT"/>
    <property type="match status" value="1"/>
</dbReference>
<dbReference type="Gene3D" id="3.10.100.10">
    <property type="entry name" value="Mannose-Binding Protein A, subunit A"/>
    <property type="match status" value="1"/>
</dbReference>
<dbReference type="Proteomes" id="UP000245119">
    <property type="component" value="Linkage Group LG3"/>
</dbReference>
<dbReference type="SUPFAM" id="SSF56436">
    <property type="entry name" value="C-type lectin-like"/>
    <property type="match status" value="1"/>
</dbReference>
<keyword evidence="1" id="KW-1015">Disulfide bond</keyword>
<dbReference type="InterPro" id="IPR018378">
    <property type="entry name" value="C-type_lectin_CS"/>
</dbReference>
<dbReference type="Pfam" id="PF00629">
    <property type="entry name" value="MAM"/>
    <property type="match status" value="1"/>
</dbReference>
<evidence type="ECO:0000313" key="6">
    <source>
        <dbReference type="EMBL" id="PVD34349.1"/>
    </source>
</evidence>
<dbReference type="InterPro" id="IPR001304">
    <property type="entry name" value="C-type_lectin-like"/>
</dbReference>
<evidence type="ECO:0000313" key="7">
    <source>
        <dbReference type="Proteomes" id="UP000245119"/>
    </source>
</evidence>
<dbReference type="InterPro" id="IPR016187">
    <property type="entry name" value="CTDL_fold"/>
</dbReference>
<dbReference type="CDD" id="cd06263">
    <property type="entry name" value="MAM"/>
    <property type="match status" value="1"/>
</dbReference>
<dbReference type="Pfam" id="PF00059">
    <property type="entry name" value="Lectin_C"/>
    <property type="match status" value="1"/>
</dbReference>
<evidence type="ECO:0008006" key="8">
    <source>
        <dbReference type="Google" id="ProtNLM"/>
    </source>
</evidence>
<feature type="domain" description="MAM" evidence="5">
    <location>
        <begin position="162"/>
        <end position="310"/>
    </location>
</feature>
<proteinExistence type="predicted"/>
<dbReference type="EMBL" id="PZQS01000003">
    <property type="protein sequence ID" value="PVD34349.1"/>
    <property type="molecule type" value="Genomic_DNA"/>
</dbReference>
<keyword evidence="7" id="KW-1185">Reference proteome</keyword>
<feature type="chain" id="PRO_5015501823" description="C-type lectin domain-containing protein" evidence="3">
    <location>
        <begin position="19"/>
        <end position="471"/>
    </location>
</feature>
<dbReference type="InterPro" id="IPR000998">
    <property type="entry name" value="MAM_dom"/>
</dbReference>
<evidence type="ECO:0000256" key="1">
    <source>
        <dbReference type="ARBA" id="ARBA00023157"/>
    </source>
</evidence>
<dbReference type="PROSITE" id="PS00615">
    <property type="entry name" value="C_TYPE_LECTIN_1"/>
    <property type="match status" value="1"/>
</dbReference>
<gene>
    <name evidence="6" type="ORF">C0Q70_05620</name>
</gene>
<dbReference type="Gene3D" id="1.20.5.190">
    <property type="match status" value="1"/>
</dbReference>
<feature type="domain" description="C-type lectin" evidence="4">
    <location>
        <begin position="329"/>
        <end position="454"/>
    </location>
</feature>
<dbReference type="OrthoDB" id="441660at2759"/>
<dbReference type="PANTHER" id="PTHR22803">
    <property type="entry name" value="MANNOSE, PHOSPHOLIPASE, LECTIN RECEPTOR RELATED"/>
    <property type="match status" value="1"/>
</dbReference>
<evidence type="ECO:0000256" key="3">
    <source>
        <dbReference type="SAM" id="SignalP"/>
    </source>
</evidence>
<feature type="coiled-coil region" evidence="2">
    <location>
        <begin position="58"/>
        <end position="152"/>
    </location>
</feature>
<evidence type="ECO:0000256" key="2">
    <source>
        <dbReference type="SAM" id="Coils"/>
    </source>
</evidence>
<dbReference type="GO" id="GO:0016020">
    <property type="term" value="C:membrane"/>
    <property type="evidence" value="ECO:0007669"/>
    <property type="project" value="InterPro"/>
</dbReference>
<dbReference type="SMART" id="SM00137">
    <property type="entry name" value="MAM"/>
    <property type="match status" value="1"/>
</dbReference>
<dbReference type="SMART" id="SM00034">
    <property type="entry name" value="CLECT"/>
    <property type="match status" value="1"/>
</dbReference>
<comment type="caution">
    <text evidence="6">The sequence shown here is derived from an EMBL/GenBank/DDBJ whole genome shotgun (WGS) entry which is preliminary data.</text>
</comment>
<organism evidence="6 7">
    <name type="scientific">Pomacea canaliculata</name>
    <name type="common">Golden apple snail</name>
    <dbReference type="NCBI Taxonomy" id="400727"/>
    <lineage>
        <taxon>Eukaryota</taxon>
        <taxon>Metazoa</taxon>
        <taxon>Spiralia</taxon>
        <taxon>Lophotrochozoa</taxon>
        <taxon>Mollusca</taxon>
        <taxon>Gastropoda</taxon>
        <taxon>Caenogastropoda</taxon>
        <taxon>Architaenioglossa</taxon>
        <taxon>Ampullarioidea</taxon>
        <taxon>Ampullariidae</taxon>
        <taxon>Pomacea</taxon>
    </lineage>
</organism>
<dbReference type="PROSITE" id="PS50041">
    <property type="entry name" value="C_TYPE_LECTIN_2"/>
    <property type="match status" value="1"/>
</dbReference>
<dbReference type="AlphaFoldDB" id="A0A2T7PLQ2"/>
<dbReference type="InterPro" id="IPR016186">
    <property type="entry name" value="C-type_lectin-like/link_sf"/>
</dbReference>
<keyword evidence="2" id="KW-0175">Coiled coil</keyword>
<name>A0A2T7PLQ2_POMCA</name>